<reference evidence="3 4" key="1">
    <citation type="submission" date="2020-04" db="EMBL/GenBank/DDBJ databases">
        <title>Draft genome of Pyxidicoccus fallax type strain.</title>
        <authorList>
            <person name="Whitworth D.E."/>
        </authorList>
    </citation>
    <scope>NUCLEOTIDE SEQUENCE [LARGE SCALE GENOMIC DNA]</scope>
    <source>
        <strain evidence="3 4">DSM 14698</strain>
    </source>
</reference>
<comment type="caution">
    <text evidence="3">The sequence shown here is derived from an EMBL/GenBank/DDBJ whole genome shotgun (WGS) entry which is preliminary data.</text>
</comment>
<feature type="chain" id="PRO_5032688472" description="EcxA zinc-binding domain-containing protein" evidence="1">
    <location>
        <begin position="23"/>
        <end position="757"/>
    </location>
</feature>
<name>A0A848LIE8_9BACT</name>
<dbReference type="Proteomes" id="UP000518300">
    <property type="component" value="Unassembled WGS sequence"/>
</dbReference>
<keyword evidence="1" id="KW-0732">Signal</keyword>
<dbReference type="InterPro" id="IPR032534">
    <property type="entry name" value="EcxA_zinc-bd"/>
</dbReference>
<evidence type="ECO:0000259" key="2">
    <source>
        <dbReference type="Pfam" id="PF16313"/>
    </source>
</evidence>
<dbReference type="Gene3D" id="3.40.390.10">
    <property type="entry name" value="Collagenase (Catalytic Domain)"/>
    <property type="match status" value="1"/>
</dbReference>
<feature type="domain" description="EcxA zinc-binding" evidence="2">
    <location>
        <begin position="473"/>
        <end position="542"/>
    </location>
</feature>
<dbReference type="RefSeq" id="WP_169346775.1">
    <property type="nucleotide sequence ID" value="NZ_JABBJJ010000100.1"/>
</dbReference>
<dbReference type="AlphaFoldDB" id="A0A848LIE8"/>
<dbReference type="SUPFAM" id="SSF55486">
    <property type="entry name" value="Metalloproteases ('zincins'), catalytic domain"/>
    <property type="match status" value="1"/>
</dbReference>
<dbReference type="InterPro" id="IPR024079">
    <property type="entry name" value="MetalloPept_cat_dom_sf"/>
</dbReference>
<gene>
    <name evidence="3" type="ORF">HG543_21885</name>
</gene>
<sequence>MSNAYNSARGGLLAALSFLAMLGTGCGSEPPLPTPPEVSAPAPIALEGPFVVVPRAVGAEEQQRVKEGLGQAVSALHGNGSDTFYLAIRRGELGERWFMETLLMAHFPADLLRGATKQIGMRVVSFRVQNGKLYVFDTDDRKTRSDMFDPEVLVEAYPVVTDDARFNAHPRASEYVLFDPAAGLNRFGVVDEREVSVTGRRFEVELSFAQRARVLSDGVSYEQLFTGYTNALGPAPTPDQAVERHPFRSSGTMSVAFRRYQEGEGFVPLPMPSQEYYFASPVARIPNSGGALRQYARKWNIRPGMRPIPWVLSESLPRLQQDPRFKDYDVTGAVRRGVEVWNETFGFPVFTTRPARPGESFGDQELNYIIIDPDKSYGGGAATLRSNPNTGEIRNATVYMDVNMFEWFISIYGDDTAPPAMVATPAAAPLSYRLTWNDEEASSLCNLFPPGEAYVAPALAPVSSLTGVPALTKKEKVERAIAFIIMHEVGHSLGLQHNFKGSLSFPSTSVMDYVEHQEHVYVDRPGPYDVAAIRYLYGMSSQEPTQPFCTDTHLAVDPECGQLDAKSDPLRLWYGAQYRARLASALAGQGAPPDDFTLNAVLQFVRSGKNSQTKLDAWNIATEGVRAPIPPEVLASSPAYGLVADAAARRVLQRLYLDAAPARGIFSRDPQADALLTPAILQHLRAVLLNVDGVRGPQSRRVAVDVLKKLQSYEALSILREAHAELVASLPLLTGNELMATDDLARRIDAVISPYFL</sequence>
<evidence type="ECO:0000313" key="4">
    <source>
        <dbReference type="Proteomes" id="UP000518300"/>
    </source>
</evidence>
<dbReference type="EMBL" id="JABBJJ010000100">
    <property type="protein sequence ID" value="NMO17492.1"/>
    <property type="molecule type" value="Genomic_DNA"/>
</dbReference>
<dbReference type="Pfam" id="PF16313">
    <property type="entry name" value="DUF4953"/>
    <property type="match status" value="1"/>
</dbReference>
<evidence type="ECO:0000313" key="3">
    <source>
        <dbReference type="EMBL" id="NMO17492.1"/>
    </source>
</evidence>
<proteinExistence type="predicted"/>
<organism evidence="3 4">
    <name type="scientific">Pyxidicoccus fallax</name>
    <dbReference type="NCBI Taxonomy" id="394095"/>
    <lineage>
        <taxon>Bacteria</taxon>
        <taxon>Pseudomonadati</taxon>
        <taxon>Myxococcota</taxon>
        <taxon>Myxococcia</taxon>
        <taxon>Myxococcales</taxon>
        <taxon>Cystobacterineae</taxon>
        <taxon>Myxococcaceae</taxon>
        <taxon>Pyxidicoccus</taxon>
    </lineage>
</organism>
<keyword evidence="4" id="KW-1185">Reference proteome</keyword>
<dbReference type="PANTHER" id="PTHR38478">
    <property type="entry name" value="PEPTIDASE M1A AND M12B"/>
    <property type="match status" value="1"/>
</dbReference>
<evidence type="ECO:0000256" key="1">
    <source>
        <dbReference type="SAM" id="SignalP"/>
    </source>
</evidence>
<dbReference type="GO" id="GO:0008237">
    <property type="term" value="F:metallopeptidase activity"/>
    <property type="evidence" value="ECO:0007669"/>
    <property type="project" value="InterPro"/>
</dbReference>
<dbReference type="PANTHER" id="PTHR38478:SF1">
    <property type="entry name" value="ZINC DEPENDENT METALLOPROTEASE DOMAIN LIPOPROTEIN"/>
    <property type="match status" value="1"/>
</dbReference>
<protein>
    <recommendedName>
        <fullName evidence="2">EcxA zinc-binding domain-containing protein</fullName>
    </recommendedName>
</protein>
<accession>A0A848LIE8</accession>
<feature type="signal peptide" evidence="1">
    <location>
        <begin position="1"/>
        <end position="22"/>
    </location>
</feature>